<dbReference type="GeneID" id="70236908"/>
<gene>
    <name evidence="2" type="ORF">OGAPHI_004944</name>
</gene>
<accession>A0A9P8T268</accession>
<dbReference type="AlphaFoldDB" id="A0A9P8T268"/>
<feature type="compositionally biased region" description="Polar residues" evidence="1">
    <location>
        <begin position="32"/>
        <end position="65"/>
    </location>
</feature>
<name>A0A9P8T268_9ASCO</name>
<feature type="region of interest" description="Disordered" evidence="1">
    <location>
        <begin position="32"/>
        <end position="93"/>
    </location>
</feature>
<evidence type="ECO:0000256" key="1">
    <source>
        <dbReference type="SAM" id="MobiDB-lite"/>
    </source>
</evidence>
<organism evidence="2 3">
    <name type="scientific">Ogataea philodendri</name>
    <dbReference type="NCBI Taxonomy" id="1378263"/>
    <lineage>
        <taxon>Eukaryota</taxon>
        <taxon>Fungi</taxon>
        <taxon>Dikarya</taxon>
        <taxon>Ascomycota</taxon>
        <taxon>Saccharomycotina</taxon>
        <taxon>Pichiomycetes</taxon>
        <taxon>Pichiales</taxon>
        <taxon>Pichiaceae</taxon>
        <taxon>Ogataea</taxon>
    </lineage>
</organism>
<keyword evidence="3" id="KW-1185">Reference proteome</keyword>
<dbReference type="EMBL" id="JAEUBE010000366">
    <property type="protein sequence ID" value="KAH3663543.1"/>
    <property type="molecule type" value="Genomic_DNA"/>
</dbReference>
<reference evidence="2" key="1">
    <citation type="journal article" date="2021" name="Open Biol.">
        <title>Shared evolutionary footprints suggest mitochondrial oxidative damage underlies multiple complex I losses in fungi.</title>
        <authorList>
            <person name="Schikora-Tamarit M.A."/>
            <person name="Marcet-Houben M."/>
            <person name="Nosek J."/>
            <person name="Gabaldon T."/>
        </authorList>
    </citation>
    <scope>NUCLEOTIDE SEQUENCE</scope>
    <source>
        <strain evidence="2">CBS6075</strain>
    </source>
</reference>
<comment type="caution">
    <text evidence="2">The sequence shown here is derived from an EMBL/GenBank/DDBJ whole genome shotgun (WGS) entry which is preliminary data.</text>
</comment>
<reference evidence="2" key="2">
    <citation type="submission" date="2021-01" db="EMBL/GenBank/DDBJ databases">
        <authorList>
            <person name="Schikora-Tamarit M.A."/>
        </authorList>
    </citation>
    <scope>NUCLEOTIDE SEQUENCE</scope>
    <source>
        <strain evidence="2">CBS6075</strain>
    </source>
</reference>
<evidence type="ECO:0000313" key="3">
    <source>
        <dbReference type="Proteomes" id="UP000769157"/>
    </source>
</evidence>
<dbReference type="Proteomes" id="UP000769157">
    <property type="component" value="Unassembled WGS sequence"/>
</dbReference>
<evidence type="ECO:0000313" key="2">
    <source>
        <dbReference type="EMBL" id="KAH3663543.1"/>
    </source>
</evidence>
<feature type="compositionally biased region" description="Low complexity" evidence="1">
    <location>
        <begin position="80"/>
        <end position="93"/>
    </location>
</feature>
<dbReference type="RefSeq" id="XP_046059879.1">
    <property type="nucleotide sequence ID" value="XM_046206076.1"/>
</dbReference>
<sequence length="151" mass="16449">MVSNLNLSSGESSGFVKTDNFNFRSLLERSTSSTDKNTDLGSQTRSNKQRISMLSSNSASPSKMIQSDRGESPGRRRIVSPSSRYSTPTSFSSDDSISVALVALKPLNWLTALAVLDLDQLSSNFPMLKKNVKNTTESKYVVVNPLLPLGL</sequence>
<protein>
    <submittedName>
        <fullName evidence="2">Uncharacterized protein</fullName>
    </submittedName>
</protein>
<proteinExistence type="predicted"/>